<evidence type="ECO:0000313" key="3">
    <source>
        <dbReference type="Proteomes" id="UP000011115"/>
    </source>
</evidence>
<proteinExistence type="predicted"/>
<dbReference type="InParanoid" id="M1D3V3"/>
<protein>
    <submittedName>
        <fullName evidence="2">Uncharacterized protein</fullName>
    </submittedName>
</protein>
<dbReference type="EnsemblPlants" id="PGSC0003DMT400080704">
    <property type="protein sequence ID" value="PGSC0003DMT400080704"/>
    <property type="gene ID" value="PGSC0003DMG400031431"/>
</dbReference>
<keyword evidence="3" id="KW-1185">Reference proteome</keyword>
<evidence type="ECO:0000256" key="1">
    <source>
        <dbReference type="SAM" id="MobiDB-lite"/>
    </source>
</evidence>
<sequence>MADMRRIGCEIEFFKWFEMTGKIENCTESLQVIINKWYTASNKVVESVTPPLEVINIPVVGTVIKTSPFKEKSDKTGTLLTIADINPVVEQNNYSNQILHVISTQIEDTKPTISRRPTPTSTSSNHNTEPNPGFELPEFSKEKFPKLSGTFEVSRKIIDKINVQLNNFNIS</sequence>
<name>M1D3V3_SOLTU</name>
<feature type="region of interest" description="Disordered" evidence="1">
    <location>
        <begin position="109"/>
        <end position="139"/>
    </location>
</feature>
<dbReference type="Proteomes" id="UP000011115">
    <property type="component" value="Unassembled WGS sequence"/>
</dbReference>
<organism evidence="2 3">
    <name type="scientific">Solanum tuberosum</name>
    <name type="common">Potato</name>
    <dbReference type="NCBI Taxonomy" id="4113"/>
    <lineage>
        <taxon>Eukaryota</taxon>
        <taxon>Viridiplantae</taxon>
        <taxon>Streptophyta</taxon>
        <taxon>Embryophyta</taxon>
        <taxon>Tracheophyta</taxon>
        <taxon>Spermatophyta</taxon>
        <taxon>Magnoliopsida</taxon>
        <taxon>eudicotyledons</taxon>
        <taxon>Gunneridae</taxon>
        <taxon>Pentapetalae</taxon>
        <taxon>asterids</taxon>
        <taxon>lamiids</taxon>
        <taxon>Solanales</taxon>
        <taxon>Solanaceae</taxon>
        <taxon>Solanoideae</taxon>
        <taxon>Solaneae</taxon>
        <taxon>Solanum</taxon>
    </lineage>
</organism>
<feature type="compositionally biased region" description="Low complexity" evidence="1">
    <location>
        <begin position="111"/>
        <end position="132"/>
    </location>
</feature>
<dbReference type="AlphaFoldDB" id="M1D3V3"/>
<reference evidence="3" key="1">
    <citation type="journal article" date="2011" name="Nature">
        <title>Genome sequence and analysis of the tuber crop potato.</title>
        <authorList>
            <consortium name="The Potato Genome Sequencing Consortium"/>
        </authorList>
    </citation>
    <scope>NUCLEOTIDE SEQUENCE [LARGE SCALE GENOMIC DNA]</scope>
    <source>
        <strain evidence="3">cv. DM1-3 516 R44</strain>
    </source>
</reference>
<reference evidence="2" key="2">
    <citation type="submission" date="2015-06" db="UniProtKB">
        <authorList>
            <consortium name="EnsemblPlants"/>
        </authorList>
    </citation>
    <scope>IDENTIFICATION</scope>
    <source>
        <strain evidence="2">DM1-3 516 R44</strain>
    </source>
</reference>
<accession>M1D3V3</accession>
<dbReference type="Gramene" id="PGSC0003DMT400080704">
    <property type="protein sequence ID" value="PGSC0003DMT400080704"/>
    <property type="gene ID" value="PGSC0003DMG400031431"/>
</dbReference>
<dbReference type="HOGENOM" id="CLU_1565617_0_0_1"/>
<evidence type="ECO:0000313" key="2">
    <source>
        <dbReference type="EnsemblPlants" id="PGSC0003DMT400080704"/>
    </source>
</evidence>
<dbReference type="PaxDb" id="4113-PGSC0003DMT400080704"/>